<name>A0A8H7DEV3_9AGAR</name>
<protein>
    <recommendedName>
        <fullName evidence="2">Myb/SANT-like domain-containing protein</fullName>
    </recommendedName>
</protein>
<evidence type="ECO:0000259" key="2">
    <source>
        <dbReference type="Pfam" id="PF12776"/>
    </source>
</evidence>
<evidence type="ECO:0000313" key="3">
    <source>
        <dbReference type="EMBL" id="KAF7369598.1"/>
    </source>
</evidence>
<organism evidence="3 4">
    <name type="scientific">Mycena venus</name>
    <dbReference type="NCBI Taxonomy" id="2733690"/>
    <lineage>
        <taxon>Eukaryota</taxon>
        <taxon>Fungi</taxon>
        <taxon>Dikarya</taxon>
        <taxon>Basidiomycota</taxon>
        <taxon>Agaricomycotina</taxon>
        <taxon>Agaricomycetes</taxon>
        <taxon>Agaricomycetidae</taxon>
        <taxon>Agaricales</taxon>
        <taxon>Marasmiineae</taxon>
        <taxon>Mycenaceae</taxon>
        <taxon>Mycena</taxon>
    </lineage>
</organism>
<comment type="caution">
    <text evidence="3">The sequence shown here is derived from an EMBL/GenBank/DDBJ whole genome shotgun (WGS) entry which is preliminary data.</text>
</comment>
<dbReference type="InterPro" id="IPR024752">
    <property type="entry name" value="Myb/SANT-like_dom"/>
</dbReference>
<keyword evidence="4" id="KW-1185">Reference proteome</keyword>
<dbReference type="PANTHER" id="PTHR47584:SF14">
    <property type="entry name" value="L10-INTERACTING MYB DOMAIN-CONTAINING PROTEIN-LIKE"/>
    <property type="match status" value="1"/>
</dbReference>
<feature type="compositionally biased region" description="Acidic residues" evidence="1">
    <location>
        <begin position="202"/>
        <end position="219"/>
    </location>
</feature>
<evidence type="ECO:0000313" key="4">
    <source>
        <dbReference type="Proteomes" id="UP000620124"/>
    </source>
</evidence>
<dbReference type="Proteomes" id="UP000620124">
    <property type="component" value="Unassembled WGS sequence"/>
</dbReference>
<dbReference type="AlphaFoldDB" id="A0A8H7DEV3"/>
<feature type="region of interest" description="Disordered" evidence="1">
    <location>
        <begin position="156"/>
        <end position="248"/>
    </location>
</feature>
<sequence>MPLEAVPTTNPAPPDTGKAHWTTADICALIIYLVEHKASAGENGQFKATTFRGARDHLNAIRTKGGPKSERSCKSKYGALRKLWQLVDLIMNTSGWTWSDTTGVTVSPATQGAWDDFVKQYPDAEQFKNKGWPFHELMAPVMPNKAKGGHVFRPASVAARSSSPDWDESRFNQPEDDDHLAGSMNGAGEGSEDFRGNAGSAGDDDEEEEEEEDKGDDSDSSPAPSKQSGKRRAAQPAPAQSIQKKPRLTPAAQGLLSLTKSAERFNEIFGDLRDFLVAPASAPAPANSSAATSTSTATVASTSTATMTRAFQTSPQRRVSAVHQVQDAETWLEPRQRLAFIQILKKDTDTADVYMALETDELRIPFVLDELRNVGVFAFHPKYSDLNMF</sequence>
<reference evidence="3" key="1">
    <citation type="submission" date="2020-05" db="EMBL/GenBank/DDBJ databases">
        <title>Mycena genomes resolve the evolution of fungal bioluminescence.</title>
        <authorList>
            <person name="Tsai I.J."/>
        </authorList>
    </citation>
    <scope>NUCLEOTIDE SEQUENCE</scope>
    <source>
        <strain evidence="3">CCC161011</strain>
    </source>
</reference>
<accession>A0A8H7DEV3</accession>
<gene>
    <name evidence="3" type="ORF">MVEN_00290500</name>
</gene>
<dbReference type="PANTHER" id="PTHR47584">
    <property type="match status" value="1"/>
</dbReference>
<dbReference type="Pfam" id="PF12776">
    <property type="entry name" value="Myb_DNA-bind_3"/>
    <property type="match status" value="1"/>
</dbReference>
<feature type="domain" description="Myb/SANT-like" evidence="2">
    <location>
        <begin position="20"/>
        <end position="116"/>
    </location>
</feature>
<proteinExistence type="predicted"/>
<evidence type="ECO:0000256" key="1">
    <source>
        <dbReference type="SAM" id="MobiDB-lite"/>
    </source>
</evidence>
<dbReference type="InterPro" id="IPR045026">
    <property type="entry name" value="LIMYB"/>
</dbReference>
<dbReference type="OrthoDB" id="2930561at2759"/>
<dbReference type="EMBL" id="JACAZI010000002">
    <property type="protein sequence ID" value="KAF7369598.1"/>
    <property type="molecule type" value="Genomic_DNA"/>
</dbReference>